<keyword evidence="9" id="KW-1185">Reference proteome</keyword>
<evidence type="ECO:0000256" key="5">
    <source>
        <dbReference type="ARBA" id="ARBA00023136"/>
    </source>
</evidence>
<protein>
    <recommendedName>
        <fullName evidence="10">FIST C domain protein</fullName>
    </recommendedName>
</protein>
<accession>D2R2D9</accession>
<dbReference type="HOGENOM" id="CLU_055814_1_0_0"/>
<dbReference type="GO" id="GO:0005886">
    <property type="term" value="C:plasma membrane"/>
    <property type="evidence" value="ECO:0007669"/>
    <property type="project" value="UniProtKB-SubCell"/>
</dbReference>
<dbReference type="STRING" id="530564.Psta_0358"/>
<keyword evidence="3" id="KW-0812">Transmembrane</keyword>
<dbReference type="PANTHER" id="PTHR14939:SF5">
    <property type="entry name" value="F-BOX ONLY PROTEIN 22"/>
    <property type="match status" value="1"/>
</dbReference>
<gene>
    <name evidence="8" type="ordered locus">Psta_0358</name>
</gene>
<dbReference type="InterPro" id="IPR016741">
    <property type="entry name" value="UCP018953"/>
</dbReference>
<keyword evidence="5" id="KW-0472">Membrane</keyword>
<dbReference type="Pfam" id="PF08495">
    <property type="entry name" value="FIST"/>
    <property type="match status" value="1"/>
</dbReference>
<evidence type="ECO:0000256" key="2">
    <source>
        <dbReference type="ARBA" id="ARBA00022475"/>
    </source>
</evidence>
<feature type="domain" description="FIST" evidence="6">
    <location>
        <begin position="43"/>
        <end position="238"/>
    </location>
</feature>
<proteinExistence type="predicted"/>
<dbReference type="KEGG" id="psl:Psta_0358"/>
<organism evidence="8 9">
    <name type="scientific">Pirellula staleyi (strain ATCC 27377 / DSM 6068 / ICPB 4128)</name>
    <name type="common">Pirella staleyi</name>
    <dbReference type="NCBI Taxonomy" id="530564"/>
    <lineage>
        <taxon>Bacteria</taxon>
        <taxon>Pseudomonadati</taxon>
        <taxon>Planctomycetota</taxon>
        <taxon>Planctomycetia</taxon>
        <taxon>Pirellulales</taxon>
        <taxon>Pirellulaceae</taxon>
        <taxon>Pirellula</taxon>
    </lineage>
</organism>
<comment type="subcellular location">
    <subcellularLocation>
        <location evidence="1">Cell membrane</location>
        <topology evidence="1">Multi-pass membrane protein</topology>
    </subcellularLocation>
</comment>
<dbReference type="Pfam" id="PF10442">
    <property type="entry name" value="FIST_C"/>
    <property type="match status" value="1"/>
</dbReference>
<dbReference type="PANTHER" id="PTHR14939">
    <property type="entry name" value="F-BOX ONLY PROTEIN 22"/>
    <property type="match status" value="1"/>
</dbReference>
<evidence type="ECO:0000256" key="3">
    <source>
        <dbReference type="ARBA" id="ARBA00022692"/>
    </source>
</evidence>
<feature type="domain" description="FIST C-domain" evidence="7">
    <location>
        <begin position="239"/>
        <end position="383"/>
    </location>
</feature>
<dbReference type="AlphaFoldDB" id="D2R2D9"/>
<evidence type="ECO:0000259" key="6">
    <source>
        <dbReference type="SMART" id="SM00897"/>
    </source>
</evidence>
<evidence type="ECO:0008006" key="10">
    <source>
        <dbReference type="Google" id="ProtNLM"/>
    </source>
</evidence>
<dbReference type="SMART" id="SM00897">
    <property type="entry name" value="FIST"/>
    <property type="match status" value="1"/>
</dbReference>
<dbReference type="SMART" id="SM01204">
    <property type="entry name" value="FIST_C"/>
    <property type="match status" value="1"/>
</dbReference>
<dbReference type="Proteomes" id="UP000001887">
    <property type="component" value="Chromosome"/>
</dbReference>
<evidence type="ECO:0000313" key="9">
    <source>
        <dbReference type="Proteomes" id="UP000001887"/>
    </source>
</evidence>
<name>D2R2D9_PIRSD</name>
<keyword evidence="4" id="KW-1133">Transmembrane helix</keyword>
<dbReference type="EMBL" id="CP001848">
    <property type="protein sequence ID" value="ADB15048.1"/>
    <property type="molecule type" value="Genomic_DNA"/>
</dbReference>
<evidence type="ECO:0000313" key="8">
    <source>
        <dbReference type="EMBL" id="ADB15048.1"/>
    </source>
</evidence>
<dbReference type="InterPro" id="IPR013702">
    <property type="entry name" value="FIST_domain_N"/>
</dbReference>
<evidence type="ECO:0000256" key="4">
    <source>
        <dbReference type="ARBA" id="ARBA00022989"/>
    </source>
</evidence>
<dbReference type="InterPro" id="IPR019494">
    <property type="entry name" value="FIST_C"/>
</dbReference>
<evidence type="ECO:0000256" key="1">
    <source>
        <dbReference type="ARBA" id="ARBA00004651"/>
    </source>
</evidence>
<sequence length="400" mass="42232" precursor="true">MSSSSITQTQFASALSTLSSTADAVEEVARKALTALQSSGPRTPDLGLVFFSNHHAPEADFLAKKLCALLGTENLIGCSGESIVGTGVEVEGSPAISLWLASFATGTATPMYLHLEQTAEGGVIDGWPEAISGEWSGDTFLLLLGEPYSFPADLLLERLNEDRAGVPVVGGMASGGDSPGEHRLILGPQTYAEGAVAVLIQNAAKLHTVVSQGCRPIGKPFIVTRAERNVIQELGGRPALLQLKELFDTLPTREQALVQRKLHLGRVVSEYRDHFEQGDFLVRNVVGIDPQAGAIAIGDYIRVGQTVQFHVRDQDAADAELKQLLAVAKSGAAGVPVGALLFTCNGRGSRMFKEPHHDAACIAEKLGDIPLAGFFAAGEIGPIGGQNFVHGFTASIVIFE</sequence>
<reference evidence="8 9" key="1">
    <citation type="journal article" date="2009" name="Stand. Genomic Sci.">
        <title>Complete genome sequence of Pirellula staleyi type strain (ATCC 27377).</title>
        <authorList>
            <person name="Clum A."/>
            <person name="Tindall B.J."/>
            <person name="Sikorski J."/>
            <person name="Ivanova N."/>
            <person name="Mavrommatis K."/>
            <person name="Lucas S."/>
            <person name="Glavina del Rio T."/>
            <person name="Nolan M."/>
            <person name="Chen F."/>
            <person name="Tice H."/>
            <person name="Pitluck S."/>
            <person name="Cheng J.F."/>
            <person name="Chertkov O."/>
            <person name="Brettin T."/>
            <person name="Han C."/>
            <person name="Detter J.C."/>
            <person name="Kuske C."/>
            <person name="Bruce D."/>
            <person name="Goodwin L."/>
            <person name="Ovchinikova G."/>
            <person name="Pati A."/>
            <person name="Mikhailova N."/>
            <person name="Chen A."/>
            <person name="Palaniappan K."/>
            <person name="Land M."/>
            <person name="Hauser L."/>
            <person name="Chang Y.J."/>
            <person name="Jeffries C.D."/>
            <person name="Chain P."/>
            <person name="Rohde M."/>
            <person name="Goker M."/>
            <person name="Bristow J."/>
            <person name="Eisen J.A."/>
            <person name="Markowitz V."/>
            <person name="Hugenholtz P."/>
            <person name="Kyrpides N.C."/>
            <person name="Klenk H.P."/>
            <person name="Lapidus A."/>
        </authorList>
    </citation>
    <scope>NUCLEOTIDE SEQUENCE [LARGE SCALE GENOMIC DNA]</scope>
    <source>
        <strain evidence="9">ATCC 27377 / DSM 6068 / ICPB 4128</strain>
    </source>
</reference>
<dbReference type="eggNOG" id="COG4398">
    <property type="taxonomic scope" value="Bacteria"/>
</dbReference>
<evidence type="ECO:0000259" key="7">
    <source>
        <dbReference type="SMART" id="SM01204"/>
    </source>
</evidence>
<dbReference type="OrthoDB" id="9770435at2"/>
<dbReference type="PIRSF" id="PIRSF018953">
    <property type="entry name" value="UCP018953"/>
    <property type="match status" value="1"/>
</dbReference>
<keyword evidence="2" id="KW-1003">Cell membrane</keyword>